<dbReference type="InterPro" id="IPR021218">
    <property type="entry name" value="DUF2784"/>
</dbReference>
<organism evidence="3 4">
    <name type="scientific">Halomonas cerina</name>
    <dbReference type="NCBI Taxonomy" id="447424"/>
    <lineage>
        <taxon>Bacteria</taxon>
        <taxon>Pseudomonadati</taxon>
        <taxon>Pseudomonadota</taxon>
        <taxon>Gammaproteobacteria</taxon>
        <taxon>Oceanospirillales</taxon>
        <taxon>Halomonadaceae</taxon>
        <taxon>Halomonas</taxon>
    </lineage>
</organism>
<dbReference type="GO" id="GO:0016747">
    <property type="term" value="F:acyltransferase activity, transferring groups other than amino-acyl groups"/>
    <property type="evidence" value="ECO:0007669"/>
    <property type="project" value="InterPro"/>
</dbReference>
<dbReference type="AlphaFoldDB" id="A0A839VAF1"/>
<accession>A0A839VAF1</accession>
<feature type="transmembrane region" description="Helical" evidence="1">
    <location>
        <begin position="47"/>
        <end position="67"/>
    </location>
</feature>
<dbReference type="PROSITE" id="PS51186">
    <property type="entry name" value="GNAT"/>
    <property type="match status" value="1"/>
</dbReference>
<dbReference type="Pfam" id="PF00583">
    <property type="entry name" value="Acetyltransf_1"/>
    <property type="match status" value="1"/>
</dbReference>
<dbReference type="SUPFAM" id="SSF55729">
    <property type="entry name" value="Acyl-CoA N-acyltransferases (Nat)"/>
    <property type="match status" value="1"/>
</dbReference>
<keyword evidence="3" id="KW-0808">Transferase</keyword>
<dbReference type="Proteomes" id="UP000547614">
    <property type="component" value="Unassembled WGS sequence"/>
</dbReference>
<proteinExistence type="predicted"/>
<feature type="transmembrane region" description="Helical" evidence="1">
    <location>
        <begin position="106"/>
        <end position="127"/>
    </location>
</feature>
<keyword evidence="1" id="KW-1133">Transmembrane helix</keyword>
<evidence type="ECO:0000259" key="2">
    <source>
        <dbReference type="PROSITE" id="PS51186"/>
    </source>
</evidence>
<keyword evidence="1" id="KW-0472">Membrane</keyword>
<dbReference type="Gene3D" id="3.40.630.30">
    <property type="match status" value="1"/>
</dbReference>
<keyword evidence="1" id="KW-0812">Transmembrane</keyword>
<protein>
    <submittedName>
        <fullName evidence="3">RimJ/RimL family protein N-acetyltransferase</fullName>
    </submittedName>
</protein>
<dbReference type="Pfam" id="PF10861">
    <property type="entry name" value="DUF2784"/>
    <property type="match status" value="1"/>
</dbReference>
<gene>
    <name evidence="3" type="ORF">FHR94_003401</name>
</gene>
<dbReference type="RefSeq" id="WP_183327440.1">
    <property type="nucleotide sequence ID" value="NZ_JACHXP010000022.1"/>
</dbReference>
<dbReference type="CDD" id="cd04301">
    <property type="entry name" value="NAT_SF"/>
    <property type="match status" value="1"/>
</dbReference>
<dbReference type="PANTHER" id="PTHR43415:SF3">
    <property type="entry name" value="GNAT-FAMILY ACETYLTRANSFERASE"/>
    <property type="match status" value="1"/>
</dbReference>
<evidence type="ECO:0000256" key="1">
    <source>
        <dbReference type="SAM" id="Phobius"/>
    </source>
</evidence>
<comment type="caution">
    <text evidence="3">The sequence shown here is derived from an EMBL/GenBank/DDBJ whole genome shotgun (WGS) entry which is preliminary data.</text>
</comment>
<dbReference type="InterPro" id="IPR000182">
    <property type="entry name" value="GNAT_dom"/>
</dbReference>
<dbReference type="InterPro" id="IPR016181">
    <property type="entry name" value="Acyl_CoA_acyltransferase"/>
</dbReference>
<feature type="transmembrane region" description="Helical" evidence="1">
    <location>
        <begin position="13"/>
        <end position="35"/>
    </location>
</feature>
<evidence type="ECO:0000313" key="3">
    <source>
        <dbReference type="EMBL" id="MBB3192121.1"/>
    </source>
</evidence>
<dbReference type="PANTHER" id="PTHR43415">
    <property type="entry name" value="SPERMIDINE N(1)-ACETYLTRANSFERASE"/>
    <property type="match status" value="1"/>
</dbReference>
<sequence length="325" mass="36962">MEPRLLYSLAADAILMVHAAFVVFVILGLALTLIGKRRAWQWVRNPWFRLTHLVAIGVVVLQAWLGALCPLTAWEMALREKAGDVVYTDSFIAYWLHRLLYYQAPAWLFLLVYTLFGGLVLLSWIWIRPRPFGRQGHRDAKPNQLSRREAQTHSDVLEAPGVHLRPTQPSDFAFVCTAESAPENRRNIELWSRADHLACIDREDCSHLIIEDDEAEPVGYVILQGLTSAERDMLLRRIVITRKGEGIGRRAVEAIIRLCFDTLGFRRLWLEVHADNTSARQLYERLGFRVETVHQSDTAPSAMVRMALLAGDHQSETPPEPPASP</sequence>
<reference evidence="3 4" key="1">
    <citation type="submission" date="2020-08" db="EMBL/GenBank/DDBJ databases">
        <title>Genomic Encyclopedia of Type Strains, Phase III (KMG-III): the genomes of soil and plant-associated and newly described type strains.</title>
        <authorList>
            <person name="Whitman W."/>
        </authorList>
    </citation>
    <scope>NUCLEOTIDE SEQUENCE [LARGE SCALE GENOMIC DNA]</scope>
    <source>
        <strain evidence="3 4">CECT 7282</strain>
    </source>
</reference>
<name>A0A839VAF1_9GAMM</name>
<keyword evidence="4" id="KW-1185">Reference proteome</keyword>
<evidence type="ECO:0000313" key="4">
    <source>
        <dbReference type="Proteomes" id="UP000547614"/>
    </source>
</evidence>
<feature type="domain" description="N-acetyltransferase" evidence="2">
    <location>
        <begin position="162"/>
        <end position="311"/>
    </location>
</feature>
<dbReference type="EMBL" id="JACHXP010000022">
    <property type="protein sequence ID" value="MBB3192121.1"/>
    <property type="molecule type" value="Genomic_DNA"/>
</dbReference>